<feature type="region of interest" description="Disordered" evidence="1">
    <location>
        <begin position="199"/>
        <end position="251"/>
    </location>
</feature>
<dbReference type="Proteomes" id="UP000254133">
    <property type="component" value="Unassembled WGS sequence"/>
</dbReference>
<dbReference type="Pfam" id="PF10106">
    <property type="entry name" value="DUF2345"/>
    <property type="match status" value="1"/>
</dbReference>
<dbReference type="EMBL" id="UGPZ01000002">
    <property type="protein sequence ID" value="STY91007.1"/>
    <property type="molecule type" value="Genomic_DNA"/>
</dbReference>
<dbReference type="AlphaFoldDB" id="A0A378PR34"/>
<sequence length="251" mass="27700">MGESSGDDDDQYPEVMTPQVIISSQSDIIATAREDMHLAAEGSFSMTASRDVSLATMSNYNLTSAKAMKFFSHQGGIKLYANQDKVELQAQNDSMVFTAKKDIEIISTEQTIDIIASKQIRLRCEGAQILMNKDGITLTTDGVFKVKANQHDLQQGQAVGVDLMGLPVVELFNEKFQILSPTGKPMSFVDYRLSSKDKSFSSSTADTGETKEVHTPQEKDLSLELMWMTLEPTTEEDETQPKHTTKGDNNA</sequence>
<gene>
    <name evidence="3" type="ORF">NCTC9426_01040</name>
</gene>
<feature type="domain" description="DUF2345" evidence="2">
    <location>
        <begin position="10"/>
        <end position="156"/>
    </location>
</feature>
<reference evidence="3 4" key="1">
    <citation type="submission" date="2018-06" db="EMBL/GenBank/DDBJ databases">
        <authorList>
            <consortium name="Pathogen Informatics"/>
            <person name="Doyle S."/>
        </authorList>
    </citation>
    <scope>NUCLEOTIDE SEQUENCE [LARGE SCALE GENOMIC DNA]</scope>
    <source>
        <strain evidence="3 4">NCTC9426</strain>
    </source>
</reference>
<organism evidence="3 4">
    <name type="scientific">Moraxella bovis</name>
    <dbReference type="NCBI Taxonomy" id="476"/>
    <lineage>
        <taxon>Bacteria</taxon>
        <taxon>Pseudomonadati</taxon>
        <taxon>Pseudomonadota</taxon>
        <taxon>Gammaproteobacteria</taxon>
        <taxon>Moraxellales</taxon>
        <taxon>Moraxellaceae</taxon>
        <taxon>Moraxella</taxon>
    </lineage>
</organism>
<proteinExistence type="predicted"/>
<accession>A0A378PR34</accession>
<protein>
    <submittedName>
        <fullName evidence="3">Uncharacterized protein conserved in bacteria</fullName>
    </submittedName>
</protein>
<name>A0A378PR34_MORBO</name>
<dbReference type="InterPro" id="IPR018769">
    <property type="entry name" value="VgrG2_DUF2345"/>
</dbReference>
<evidence type="ECO:0000259" key="2">
    <source>
        <dbReference type="Pfam" id="PF10106"/>
    </source>
</evidence>
<evidence type="ECO:0000313" key="3">
    <source>
        <dbReference type="EMBL" id="STY91007.1"/>
    </source>
</evidence>
<feature type="compositionally biased region" description="Basic and acidic residues" evidence="1">
    <location>
        <begin position="208"/>
        <end position="222"/>
    </location>
</feature>
<evidence type="ECO:0000313" key="4">
    <source>
        <dbReference type="Proteomes" id="UP000254133"/>
    </source>
</evidence>
<evidence type="ECO:0000256" key="1">
    <source>
        <dbReference type="SAM" id="MobiDB-lite"/>
    </source>
</evidence>